<evidence type="ECO:0000256" key="2">
    <source>
        <dbReference type="ARBA" id="ARBA00023315"/>
    </source>
</evidence>
<evidence type="ECO:0000313" key="6">
    <source>
        <dbReference type="Proteomes" id="UP000655420"/>
    </source>
</evidence>
<gene>
    <name evidence="5" type="ORF">H0I76_11065</name>
</gene>
<evidence type="ECO:0000259" key="4">
    <source>
        <dbReference type="PROSITE" id="PS51186"/>
    </source>
</evidence>
<comment type="caution">
    <text evidence="5">The sequence shown here is derived from an EMBL/GenBank/DDBJ whole genome shotgun (WGS) entry which is preliminary data.</text>
</comment>
<evidence type="ECO:0000313" key="5">
    <source>
        <dbReference type="EMBL" id="MBK0399732.1"/>
    </source>
</evidence>
<dbReference type="Gene3D" id="3.40.630.30">
    <property type="match status" value="1"/>
</dbReference>
<evidence type="ECO:0000256" key="3">
    <source>
        <dbReference type="SAM" id="MobiDB-lite"/>
    </source>
</evidence>
<evidence type="ECO:0000256" key="1">
    <source>
        <dbReference type="ARBA" id="ARBA00022679"/>
    </source>
</evidence>
<dbReference type="Proteomes" id="UP000655420">
    <property type="component" value="Unassembled WGS sequence"/>
</dbReference>
<keyword evidence="2" id="KW-0012">Acyltransferase</keyword>
<dbReference type="InterPro" id="IPR050832">
    <property type="entry name" value="Bact_Acetyltransf"/>
</dbReference>
<dbReference type="InterPro" id="IPR000182">
    <property type="entry name" value="GNAT_dom"/>
</dbReference>
<dbReference type="SUPFAM" id="SSF55729">
    <property type="entry name" value="Acyl-CoA N-acyltransferases (Nat)"/>
    <property type="match status" value="1"/>
</dbReference>
<dbReference type="AlphaFoldDB" id="A0A8J7SFT1"/>
<dbReference type="InterPro" id="IPR016181">
    <property type="entry name" value="Acyl_CoA_acyltransferase"/>
</dbReference>
<dbReference type="GO" id="GO:0016747">
    <property type="term" value="F:acyltransferase activity, transferring groups other than amino-acyl groups"/>
    <property type="evidence" value="ECO:0007669"/>
    <property type="project" value="InterPro"/>
</dbReference>
<feature type="region of interest" description="Disordered" evidence="3">
    <location>
        <begin position="1"/>
        <end position="21"/>
    </location>
</feature>
<reference evidence="5" key="1">
    <citation type="submission" date="2020-12" db="EMBL/GenBank/DDBJ databases">
        <title>Bacterial taxonomy.</title>
        <authorList>
            <person name="Pan X."/>
        </authorList>
    </citation>
    <scope>NUCLEOTIDE SEQUENCE</scope>
    <source>
        <strain evidence="5">M0105</strain>
    </source>
</reference>
<proteinExistence type="predicted"/>
<keyword evidence="1" id="KW-0808">Transferase</keyword>
<name>A0A8J7SFT1_9RHOB</name>
<dbReference type="RefSeq" id="WP_200609925.1">
    <property type="nucleotide sequence ID" value="NZ_JAEHHL010000006.1"/>
</dbReference>
<protein>
    <submittedName>
        <fullName evidence="5">GNAT family N-acetyltransferase</fullName>
    </submittedName>
</protein>
<dbReference type="PANTHER" id="PTHR43877">
    <property type="entry name" value="AMINOALKYLPHOSPHONATE N-ACETYLTRANSFERASE-RELATED-RELATED"/>
    <property type="match status" value="1"/>
</dbReference>
<dbReference type="Pfam" id="PF00583">
    <property type="entry name" value="Acetyltransf_1"/>
    <property type="match status" value="1"/>
</dbReference>
<feature type="domain" description="N-acetyltransferase" evidence="4">
    <location>
        <begin position="18"/>
        <end position="165"/>
    </location>
</feature>
<organism evidence="5 6">
    <name type="scientific">Thermohalobaculum xanthum</name>
    <dbReference type="NCBI Taxonomy" id="2753746"/>
    <lineage>
        <taxon>Bacteria</taxon>
        <taxon>Pseudomonadati</taxon>
        <taxon>Pseudomonadota</taxon>
        <taxon>Alphaproteobacteria</taxon>
        <taxon>Rhodobacterales</taxon>
        <taxon>Paracoccaceae</taxon>
        <taxon>Thermohalobaculum</taxon>
    </lineage>
</organism>
<dbReference type="EMBL" id="JAEHHL010000006">
    <property type="protein sequence ID" value="MBK0399732.1"/>
    <property type="molecule type" value="Genomic_DNA"/>
</dbReference>
<sequence length="169" mass="17860">MPLCRGAGQTSPTGGQDVTIRPAEPDDVARIAVIAEAAFAPYIARIGRRPAPMDDDFVADVAARKVLVAGRPALGYAISWAAGGGWHLSAVAVDPEVAGRGIGRSLIAAVEAMARESGASAIELYTHAAMTENRALYPRLGYRVTGERTEDGFRRVFFRKVLTGPEIPG</sequence>
<dbReference type="CDD" id="cd04301">
    <property type="entry name" value="NAT_SF"/>
    <property type="match status" value="1"/>
</dbReference>
<dbReference type="PROSITE" id="PS51186">
    <property type="entry name" value="GNAT"/>
    <property type="match status" value="1"/>
</dbReference>
<keyword evidence="6" id="KW-1185">Reference proteome</keyword>
<accession>A0A8J7SFT1</accession>